<dbReference type="InterPro" id="IPR009983">
    <property type="entry name" value="UPF0358"/>
</dbReference>
<dbReference type="InterPro" id="IPR036270">
    <property type="entry name" value="UPF0358_sf"/>
</dbReference>
<accession>A0ABV0F2C7</accession>
<dbReference type="NCBIfam" id="NF010187">
    <property type="entry name" value="PRK13666.1"/>
    <property type="match status" value="1"/>
</dbReference>
<dbReference type="SUPFAM" id="SSF140404">
    <property type="entry name" value="EF2458-like"/>
    <property type="match status" value="1"/>
</dbReference>
<evidence type="ECO:0000313" key="1">
    <source>
        <dbReference type="EMBL" id="MEO1782210.1"/>
    </source>
</evidence>
<reference evidence="1 2" key="2">
    <citation type="submission" date="2024-02" db="EMBL/GenBank/DDBJ databases">
        <title>The Genome Sequence of Enterococcus diestrammenae JM9A.</title>
        <authorList>
            <person name="Earl A."/>
            <person name="Manson A."/>
            <person name="Gilmore M."/>
            <person name="Sanders J."/>
            <person name="Shea T."/>
            <person name="Howe W."/>
            <person name="Livny J."/>
            <person name="Cuomo C."/>
            <person name="Neafsey D."/>
            <person name="Birren B."/>
        </authorList>
    </citation>
    <scope>NUCLEOTIDE SEQUENCE [LARGE SCALE GENOMIC DNA]</scope>
    <source>
        <strain evidence="1 2">JM9A</strain>
    </source>
</reference>
<dbReference type="Gene3D" id="1.10.287.750">
    <property type="entry name" value="SO2669-like"/>
    <property type="match status" value="1"/>
</dbReference>
<organism evidence="1 2">
    <name type="scientific">Enterococcus diestrammenae</name>
    <dbReference type="NCBI Taxonomy" id="1155073"/>
    <lineage>
        <taxon>Bacteria</taxon>
        <taxon>Bacillati</taxon>
        <taxon>Bacillota</taxon>
        <taxon>Bacilli</taxon>
        <taxon>Lactobacillales</taxon>
        <taxon>Enterococcaceae</taxon>
        <taxon>Enterococcus</taxon>
    </lineage>
</organism>
<proteinExistence type="predicted"/>
<comment type="caution">
    <text evidence="1">The sequence shown here is derived from an EMBL/GenBank/DDBJ whole genome shotgun (WGS) entry which is preliminary data.</text>
</comment>
<evidence type="ECO:0000313" key="2">
    <source>
        <dbReference type="Proteomes" id="UP001429357"/>
    </source>
</evidence>
<sequence length="97" mass="11279">MDFSPEFALELLVQDADRIKKLIKNQKNSQCISQCKAFEEVVDTQMYGFSRQVAYAVRLGLVTNEMGHQLLSELERELNRLYTEVYEDQKNDVSKEA</sequence>
<keyword evidence="2" id="KW-1185">Reference proteome</keyword>
<dbReference type="RefSeq" id="WP_161868728.1">
    <property type="nucleotide sequence ID" value="NZ_JAQFAM010000014.1"/>
</dbReference>
<reference evidence="2" key="1">
    <citation type="submission" date="2016-06" db="EMBL/GenBank/DDBJ databases">
        <title>Four novel species of enterococci isolated from chicken manure.</title>
        <authorList>
            <person name="Van Tyne D."/>
        </authorList>
    </citation>
    <scope>NUCLEOTIDE SEQUENCE [LARGE SCALE GENOMIC DNA]</scope>
    <source>
        <strain evidence="2">JM9A</strain>
    </source>
</reference>
<protein>
    <submittedName>
        <fullName evidence="1">Uncharacterized protein</fullName>
    </submittedName>
</protein>
<dbReference type="Proteomes" id="UP001429357">
    <property type="component" value="Unassembled WGS sequence"/>
</dbReference>
<name>A0ABV0F2C7_9ENTE</name>
<dbReference type="Pfam" id="PF07408">
    <property type="entry name" value="DUF1507"/>
    <property type="match status" value="1"/>
</dbReference>
<dbReference type="EMBL" id="MAEI02000001">
    <property type="protein sequence ID" value="MEO1782210.1"/>
    <property type="molecule type" value="Genomic_DNA"/>
</dbReference>
<gene>
    <name evidence="1" type="ORF">BAU18_001803</name>
</gene>